<dbReference type="InterPro" id="IPR011613">
    <property type="entry name" value="GH15-like"/>
</dbReference>
<dbReference type="Pfam" id="PF09137">
    <property type="entry name" value="Glucodextran_N"/>
    <property type="match status" value="1"/>
</dbReference>
<comment type="caution">
    <text evidence="3">The sequence shown here is derived from an EMBL/GenBank/DDBJ whole genome shotgun (WGS) entry which is preliminary data.</text>
</comment>
<proteinExistence type="predicted"/>
<dbReference type="OrthoDB" id="9806081at2"/>
<dbReference type="GO" id="GO:0004553">
    <property type="term" value="F:hydrolase activity, hydrolyzing O-glycosyl compounds"/>
    <property type="evidence" value="ECO:0007669"/>
    <property type="project" value="TreeGrafter"/>
</dbReference>
<dbReference type="SUPFAM" id="SSF74650">
    <property type="entry name" value="Galactose mutarotase-like"/>
    <property type="match status" value="1"/>
</dbReference>
<feature type="domain" description="Glucodextranase N-terminal" evidence="2">
    <location>
        <begin position="10"/>
        <end position="287"/>
    </location>
</feature>
<dbReference type="GO" id="GO:0030246">
    <property type="term" value="F:carbohydrate binding"/>
    <property type="evidence" value="ECO:0007669"/>
    <property type="project" value="InterPro"/>
</dbReference>
<dbReference type="EMBL" id="MTHB01000160">
    <property type="protein sequence ID" value="OXC75795.1"/>
    <property type="molecule type" value="Genomic_DNA"/>
</dbReference>
<dbReference type="InterPro" id="IPR011013">
    <property type="entry name" value="Gal_mutarotase_sf_dom"/>
</dbReference>
<sequence length="820" mass="89506">MANLLQSNSAPGAPGNPLNWSRADKDAVGTAYSLSSQVWYTSAGGILTEIYFPDVDTPQVRDFQLIITDGTTFFHDTQKDFTYQCTFPEPQALSFQLTSQAIGQPYTVVQDVIAEPGASCLLVRTTLQGAQPFLDKLHVYALLAPHMAGYGAENAAYRASTSNGDRLVATRANYWLALGADCGFGMTSCGFVGVNDGWTDIIANKRLPVWNYDSAKGGYVALTAEIKRAPGQNEFVLALAFCIDEATPITQSSPNNALTAISEALSYPFDGPAGTYSHLQAFNQGWKAAVPTPFVPKPGTTGDGDSLFNKSRNILLAHEDKTADGALVASLSIPWGQTITDLACGYHMVWPRDMCQSAIALLAAGEEDAPLRGLMFLASSQSADGSFHQKFFIDGEPWPGDCSQLDEYSFPVILAYHLSEAGLLQQFDPTGMVLAATRALIMNGPMTQQERWEELEGYSPSTLASNIAALVCAADKWADPATAQFLLEYADFLEAHLEAWCVTTQGTLLPDVSQHYVRILPTHVKGGARDFDFPEDPNVVQVTLWNQTYDARDVVDAGFLELVRYGVRGADDPIIVNSVKVVDAIIKKSLLQGPGFYRYNHDGYGQGDLGQDWYAGCSFGVGRPWPLHTGERGHYELSAGNDPKPYIRYLEAFAGSRGLLPEQVWDMPNLQNTPFVTGGPTGSAMPLAWAHAEYIKLVRSVSDNRVFDRLDVVANRYQPTAGGTPRATSTLEVWNFDRQLPSMAAGKTVRIPLDVPFRLRWSIDNWNTWQDTTSAATAVAIYYVDLPTQAAQAGSPLTFTFFWTASQTWQGANFSIALHL</sequence>
<dbReference type="Gene3D" id="2.70.98.10">
    <property type="match status" value="1"/>
</dbReference>
<dbReference type="InterPro" id="IPR015220">
    <property type="entry name" value="Glucodextranase_N"/>
</dbReference>
<gene>
    <name evidence="3" type="ORF">BSU04_25075</name>
</gene>
<dbReference type="Proteomes" id="UP000214720">
    <property type="component" value="Unassembled WGS sequence"/>
</dbReference>
<dbReference type="InterPro" id="IPR008928">
    <property type="entry name" value="6-hairpin_glycosidase_sf"/>
</dbReference>
<dbReference type="CDD" id="cd07430">
    <property type="entry name" value="GH15_N"/>
    <property type="match status" value="1"/>
</dbReference>
<dbReference type="GO" id="GO:0016757">
    <property type="term" value="F:glycosyltransferase activity"/>
    <property type="evidence" value="ECO:0007669"/>
    <property type="project" value="UniProtKB-ARBA"/>
</dbReference>
<evidence type="ECO:0000313" key="3">
    <source>
        <dbReference type="EMBL" id="OXC75795.1"/>
    </source>
</evidence>
<reference evidence="4" key="1">
    <citation type="submission" date="2017-01" db="EMBL/GenBank/DDBJ databases">
        <title>Genome Analysis of Deinococcus marmoris KOPRI26562.</title>
        <authorList>
            <person name="Kim J.H."/>
            <person name="Oh H.-M."/>
        </authorList>
    </citation>
    <scope>NUCLEOTIDE SEQUENCE [LARGE SCALE GENOMIC DNA]</scope>
    <source>
        <strain evidence="4">PAMC 26633</strain>
    </source>
</reference>
<dbReference type="Pfam" id="PF00723">
    <property type="entry name" value="Glyco_hydro_15"/>
    <property type="match status" value="1"/>
</dbReference>
<dbReference type="SUPFAM" id="SSF48208">
    <property type="entry name" value="Six-hairpin glycosidases"/>
    <property type="match status" value="1"/>
</dbReference>
<protein>
    <submittedName>
        <fullName evidence="3">Glucoamylase</fullName>
    </submittedName>
</protein>
<dbReference type="PANTHER" id="PTHR31616">
    <property type="entry name" value="TREHALASE"/>
    <property type="match status" value="1"/>
</dbReference>
<accession>A0A226WX97</accession>
<dbReference type="InterPro" id="IPR014718">
    <property type="entry name" value="GH-type_carb-bd"/>
</dbReference>
<dbReference type="AlphaFoldDB" id="A0A226WX97"/>
<dbReference type="InterPro" id="IPR012341">
    <property type="entry name" value="6hp_glycosidase-like_sf"/>
</dbReference>
<evidence type="ECO:0000259" key="1">
    <source>
        <dbReference type="Pfam" id="PF00723"/>
    </source>
</evidence>
<organism evidence="3 4">
    <name type="scientific">Caballeronia sordidicola</name>
    <name type="common">Burkholderia sordidicola</name>
    <dbReference type="NCBI Taxonomy" id="196367"/>
    <lineage>
        <taxon>Bacteria</taxon>
        <taxon>Pseudomonadati</taxon>
        <taxon>Pseudomonadota</taxon>
        <taxon>Betaproteobacteria</taxon>
        <taxon>Burkholderiales</taxon>
        <taxon>Burkholderiaceae</taxon>
        <taxon>Caballeronia</taxon>
    </lineage>
</organism>
<feature type="domain" description="GH15-like" evidence="1">
    <location>
        <begin position="314"/>
        <end position="698"/>
    </location>
</feature>
<dbReference type="GO" id="GO:0005975">
    <property type="term" value="P:carbohydrate metabolic process"/>
    <property type="evidence" value="ECO:0007669"/>
    <property type="project" value="InterPro"/>
</dbReference>
<evidence type="ECO:0000259" key="2">
    <source>
        <dbReference type="Pfam" id="PF09137"/>
    </source>
</evidence>
<dbReference type="PANTHER" id="PTHR31616:SF0">
    <property type="entry name" value="GLUCAN 1,4-ALPHA-GLUCOSIDASE"/>
    <property type="match status" value="1"/>
</dbReference>
<dbReference type="Gene3D" id="1.50.10.10">
    <property type="match status" value="1"/>
</dbReference>
<dbReference type="RefSeq" id="WP_089162891.1">
    <property type="nucleotide sequence ID" value="NZ_MTHB01000160.1"/>
</dbReference>
<evidence type="ECO:0000313" key="4">
    <source>
        <dbReference type="Proteomes" id="UP000214720"/>
    </source>
</evidence>
<name>A0A226WX97_CABSO</name>